<dbReference type="SMART" id="SM00871">
    <property type="entry name" value="AraC_E_bind"/>
    <property type="match status" value="1"/>
</dbReference>
<feature type="domain" description="AraC effector-binding" evidence="1">
    <location>
        <begin position="170"/>
        <end position="321"/>
    </location>
</feature>
<dbReference type="RefSeq" id="WP_147866839.1">
    <property type="nucleotide sequence ID" value="NZ_CP036264.1"/>
</dbReference>
<evidence type="ECO:0000313" key="2">
    <source>
        <dbReference type="EMBL" id="QEF97115.1"/>
    </source>
</evidence>
<dbReference type="SUPFAM" id="SSF55961">
    <property type="entry name" value="Bet v1-like"/>
    <property type="match status" value="1"/>
</dbReference>
<dbReference type="Gene3D" id="3.30.530.20">
    <property type="match status" value="1"/>
</dbReference>
<protein>
    <submittedName>
        <fullName evidence="2">Bacterial transcription activator, effector binding domain</fullName>
    </submittedName>
</protein>
<dbReference type="InterPro" id="IPR010499">
    <property type="entry name" value="AraC_E-bd"/>
</dbReference>
<dbReference type="SUPFAM" id="SSF55136">
    <property type="entry name" value="Probable bacterial effector-binding domain"/>
    <property type="match status" value="1"/>
</dbReference>
<accession>A0A5B9MC31</accession>
<dbReference type="Pfam" id="PF06445">
    <property type="entry name" value="GyrI-like"/>
    <property type="match status" value="1"/>
</dbReference>
<dbReference type="AlphaFoldDB" id="A0A5B9MC31"/>
<dbReference type="InterPro" id="IPR029442">
    <property type="entry name" value="GyrI-like"/>
</dbReference>
<dbReference type="Proteomes" id="UP000321353">
    <property type="component" value="Chromosome"/>
</dbReference>
<evidence type="ECO:0000259" key="1">
    <source>
        <dbReference type="SMART" id="SM00871"/>
    </source>
</evidence>
<dbReference type="KEGG" id="smam:Mal15_11510"/>
<dbReference type="InterPro" id="IPR011256">
    <property type="entry name" value="Reg_factor_effector_dom_sf"/>
</dbReference>
<dbReference type="CDD" id="cd07818">
    <property type="entry name" value="SRPBCC_1"/>
    <property type="match status" value="1"/>
</dbReference>
<keyword evidence="3" id="KW-1185">Reference proteome</keyword>
<reference evidence="2 3" key="1">
    <citation type="submission" date="2019-02" db="EMBL/GenBank/DDBJ databases">
        <title>Planctomycetal bacteria perform biofilm scaping via a novel small molecule.</title>
        <authorList>
            <person name="Jeske O."/>
            <person name="Boedeker C."/>
            <person name="Wiegand S."/>
            <person name="Breitling P."/>
            <person name="Kallscheuer N."/>
            <person name="Jogler M."/>
            <person name="Rohde M."/>
            <person name="Petersen J."/>
            <person name="Medema M.H."/>
            <person name="Surup F."/>
            <person name="Jogler C."/>
        </authorList>
    </citation>
    <scope>NUCLEOTIDE SEQUENCE [LARGE SCALE GENOMIC DNA]</scope>
    <source>
        <strain evidence="2 3">Mal15</strain>
    </source>
</reference>
<gene>
    <name evidence="2" type="ORF">Mal15_11510</name>
</gene>
<dbReference type="Pfam" id="PF10604">
    <property type="entry name" value="Polyketide_cyc2"/>
    <property type="match status" value="1"/>
</dbReference>
<evidence type="ECO:0000313" key="3">
    <source>
        <dbReference type="Proteomes" id="UP000321353"/>
    </source>
</evidence>
<dbReference type="Gene3D" id="3.20.80.10">
    <property type="entry name" value="Regulatory factor, effector binding domain"/>
    <property type="match status" value="1"/>
</dbReference>
<name>A0A5B9MC31_9BACT</name>
<dbReference type="InterPro" id="IPR023393">
    <property type="entry name" value="START-like_dom_sf"/>
</dbReference>
<proteinExistence type="predicted"/>
<dbReference type="InterPro" id="IPR019587">
    <property type="entry name" value="Polyketide_cyclase/dehydratase"/>
</dbReference>
<sequence>MPAFTVSRTIPVHSDPETVFAKLTDFATWKTWSPWLLADENATFTLNGDPTAVGGGYSWDGPVVGAGQMQHRELNPPSSVQSIGTMHADLRFTRPWKSESKVDFEVKKSRDEDGREVTLVRWDMTGKLPFFLFWMKSMMVSLMNMDFDRGLRMFKEMVETGSVASTTTVNGIEESQPCFLLGRSAGTTLADIGPSMEETIQQVQSSLSQAGVASDGRWMSVYDDMNIKTQSLSYFSGMAVPEGTPVPPGLVARSIPRFRAMHVTHTGRYDHIGNAWAAAYQNLRAGKHKVNPSLPGVEIYTNSPEDTPPEELVTEVYVPVK</sequence>
<dbReference type="EMBL" id="CP036264">
    <property type="protein sequence ID" value="QEF97115.1"/>
    <property type="molecule type" value="Genomic_DNA"/>
</dbReference>
<organism evidence="2 3">
    <name type="scientific">Stieleria maiorica</name>
    <dbReference type="NCBI Taxonomy" id="2795974"/>
    <lineage>
        <taxon>Bacteria</taxon>
        <taxon>Pseudomonadati</taxon>
        <taxon>Planctomycetota</taxon>
        <taxon>Planctomycetia</taxon>
        <taxon>Pirellulales</taxon>
        <taxon>Pirellulaceae</taxon>
        <taxon>Stieleria</taxon>
    </lineage>
</organism>